<dbReference type="Gene3D" id="1.10.630.10">
    <property type="entry name" value="Cytochrome P450"/>
    <property type="match status" value="1"/>
</dbReference>
<evidence type="ECO:0000313" key="11">
    <source>
        <dbReference type="Proteomes" id="UP000324767"/>
    </source>
</evidence>
<dbReference type="PRINTS" id="PR00385">
    <property type="entry name" value="P450"/>
</dbReference>
<evidence type="ECO:0000256" key="9">
    <source>
        <dbReference type="RuleBase" id="RU000461"/>
    </source>
</evidence>
<comment type="cofactor">
    <cofactor evidence="1 8">
        <name>heme</name>
        <dbReference type="ChEBI" id="CHEBI:30413"/>
    </cofactor>
</comment>
<proteinExistence type="inferred from homology"/>
<accession>A0A5M8PTM6</accession>
<dbReference type="GO" id="GO:0005506">
    <property type="term" value="F:iron ion binding"/>
    <property type="evidence" value="ECO:0007669"/>
    <property type="project" value="InterPro"/>
</dbReference>
<dbReference type="SUPFAM" id="SSF48264">
    <property type="entry name" value="Cytochrome P450"/>
    <property type="match status" value="1"/>
</dbReference>
<dbReference type="InterPro" id="IPR002974">
    <property type="entry name" value="Cyt_P450_E_CYP52_ascomycetes"/>
</dbReference>
<evidence type="ECO:0000256" key="6">
    <source>
        <dbReference type="ARBA" id="ARBA00023004"/>
    </source>
</evidence>
<keyword evidence="5 9" id="KW-0560">Oxidoreductase</keyword>
<dbReference type="CDD" id="cd11063">
    <property type="entry name" value="CYP52"/>
    <property type="match status" value="1"/>
</dbReference>
<dbReference type="PRINTS" id="PR01239">
    <property type="entry name" value="EP450IICYP52"/>
</dbReference>
<name>A0A5M8PTM6_9LECA</name>
<keyword evidence="3 8" id="KW-0349">Heme</keyword>
<dbReference type="OrthoDB" id="1470350at2759"/>
<dbReference type="PROSITE" id="PS00086">
    <property type="entry name" value="CYTOCHROME_P450"/>
    <property type="match status" value="1"/>
</dbReference>
<dbReference type="InterPro" id="IPR036396">
    <property type="entry name" value="Cyt_P450_sf"/>
</dbReference>
<dbReference type="PANTHER" id="PTHR24287">
    <property type="entry name" value="P450, PUTATIVE (EUROFUNG)-RELATED"/>
    <property type="match status" value="1"/>
</dbReference>
<dbReference type="GO" id="GO:0016712">
    <property type="term" value="F:oxidoreductase activity, acting on paired donors, with incorporation or reduction of molecular oxygen, reduced flavin or flavoprotein as one donor, and incorporation of one atom of oxygen"/>
    <property type="evidence" value="ECO:0007669"/>
    <property type="project" value="InterPro"/>
</dbReference>
<feature type="binding site" description="axial binding residue" evidence="8">
    <location>
        <position position="454"/>
    </location>
    <ligand>
        <name>heme</name>
        <dbReference type="ChEBI" id="CHEBI:30413"/>
    </ligand>
    <ligandPart>
        <name>Fe</name>
        <dbReference type="ChEBI" id="CHEBI:18248"/>
    </ligandPart>
</feature>
<keyword evidence="4 8" id="KW-0479">Metal-binding</keyword>
<sequence length="507" mass="57331">MVLVSISLSQGVVGAAVAYSLYWAYWELTVGTARRRMIKEHGCKPAKKLPQMDPILGLDLLYSSLRALKRHTFIEESKRRFDQTGNTFQSHMVGRNAILTIEPENLKTMLSLKFKDFGLGPQRRAFLPLLGAGIFTTDGAAWQHSRELIRPNFVRSQVGDLDTFERHVNHLIQAIPRDGSTVNLQDLFLRLTIDSATEFLFGESTNCLAPGTSTESSNAFAEAFNRSQESIGNHARLGILRHLLPDSEFKRDVKTVHDFADRYVNRALEYRQTHDVEKADLQSDGRYVFLNELSKGTTDPVQIRSDLLNVLLAGRDTTASLLSNVWWMLSKRPDVWAKLRAEVDSLAGEMPTYAQIKDMKYLRFVLNESLRIHPVVPGNARMALKDTVVPLGGGPDGKSPLFIPKGWSLAWSVWTMHRRKDFYGEDAEEFKPERWETLRPGWEYLPFNGGPRICIGQQYALTEASYTTIRLMQAFSKIESRDPEPWREWLTLTATGLGGAKVSLTPA</sequence>
<dbReference type="AlphaFoldDB" id="A0A5M8PTM6"/>
<evidence type="ECO:0000256" key="5">
    <source>
        <dbReference type="ARBA" id="ARBA00023002"/>
    </source>
</evidence>
<keyword evidence="7 9" id="KW-0503">Monooxygenase</keyword>
<evidence type="ECO:0000256" key="7">
    <source>
        <dbReference type="ARBA" id="ARBA00023033"/>
    </source>
</evidence>
<dbReference type="InterPro" id="IPR017972">
    <property type="entry name" value="Cyt_P450_CS"/>
</dbReference>
<keyword evidence="6 8" id="KW-0408">Iron</keyword>
<dbReference type="Proteomes" id="UP000324767">
    <property type="component" value="Unassembled WGS sequence"/>
</dbReference>
<evidence type="ECO:0000256" key="1">
    <source>
        <dbReference type="ARBA" id="ARBA00001971"/>
    </source>
</evidence>
<evidence type="ECO:0000256" key="3">
    <source>
        <dbReference type="ARBA" id="ARBA00022617"/>
    </source>
</evidence>
<dbReference type="InterPro" id="IPR002402">
    <property type="entry name" value="Cyt_P450_E_grp-II"/>
</dbReference>
<organism evidence="10 11">
    <name type="scientific">Lasallia pustulata</name>
    <dbReference type="NCBI Taxonomy" id="136370"/>
    <lineage>
        <taxon>Eukaryota</taxon>
        <taxon>Fungi</taxon>
        <taxon>Dikarya</taxon>
        <taxon>Ascomycota</taxon>
        <taxon>Pezizomycotina</taxon>
        <taxon>Lecanoromycetes</taxon>
        <taxon>OSLEUM clade</taxon>
        <taxon>Umbilicariomycetidae</taxon>
        <taxon>Umbilicariales</taxon>
        <taxon>Umbilicariaceae</taxon>
        <taxon>Lasallia</taxon>
    </lineage>
</organism>
<evidence type="ECO:0000256" key="4">
    <source>
        <dbReference type="ARBA" id="ARBA00022723"/>
    </source>
</evidence>
<dbReference type="PANTHER" id="PTHR24287:SF17">
    <property type="entry name" value="P450, PUTATIVE (EUROFUNG)-RELATED"/>
    <property type="match status" value="1"/>
</dbReference>
<reference evidence="10 11" key="1">
    <citation type="submission" date="2019-09" db="EMBL/GenBank/DDBJ databases">
        <title>The hologenome of the rock-dwelling lichen Lasallia pustulata.</title>
        <authorList>
            <person name="Greshake Tzovaras B."/>
            <person name="Segers F."/>
            <person name="Bicker A."/>
            <person name="Dal Grande F."/>
            <person name="Otte J."/>
            <person name="Hankeln T."/>
            <person name="Schmitt I."/>
            <person name="Ebersberger I."/>
        </authorList>
    </citation>
    <scope>NUCLEOTIDE SEQUENCE [LARGE SCALE GENOMIC DNA]</scope>
    <source>
        <strain evidence="10">A1-1</strain>
    </source>
</reference>
<comment type="similarity">
    <text evidence="2 9">Belongs to the cytochrome P450 family.</text>
</comment>
<dbReference type="EMBL" id="VXIT01000005">
    <property type="protein sequence ID" value="KAA6412379.1"/>
    <property type="molecule type" value="Genomic_DNA"/>
</dbReference>
<comment type="caution">
    <text evidence="10">The sequence shown here is derived from an EMBL/GenBank/DDBJ whole genome shotgun (WGS) entry which is preliminary data.</text>
</comment>
<dbReference type="PRINTS" id="PR00464">
    <property type="entry name" value="EP450II"/>
</dbReference>
<evidence type="ECO:0000313" key="10">
    <source>
        <dbReference type="EMBL" id="KAA6412379.1"/>
    </source>
</evidence>
<gene>
    <name evidence="10" type="ORF">FRX48_03369</name>
</gene>
<protein>
    <submittedName>
        <fullName evidence="10">Cytochrome P450 alkane hydroxylase</fullName>
    </submittedName>
</protein>
<dbReference type="Pfam" id="PF00067">
    <property type="entry name" value="p450"/>
    <property type="match status" value="1"/>
</dbReference>
<evidence type="ECO:0000256" key="8">
    <source>
        <dbReference type="PIRSR" id="PIRSR602402-1"/>
    </source>
</evidence>
<dbReference type="InterPro" id="IPR047146">
    <property type="entry name" value="Cyt_P450_E_CYP52_fungi"/>
</dbReference>
<evidence type="ECO:0000256" key="2">
    <source>
        <dbReference type="ARBA" id="ARBA00010617"/>
    </source>
</evidence>
<dbReference type="InterPro" id="IPR001128">
    <property type="entry name" value="Cyt_P450"/>
</dbReference>
<dbReference type="GO" id="GO:0020037">
    <property type="term" value="F:heme binding"/>
    <property type="evidence" value="ECO:0007669"/>
    <property type="project" value="InterPro"/>
</dbReference>